<dbReference type="InterPro" id="IPR013209">
    <property type="entry name" value="LNS2"/>
</dbReference>
<comment type="catalytic activity">
    <reaction evidence="1">
        <text>a 1,2-diacyl-sn-glycero-3-phosphate + H2O = a 1,2-diacyl-sn-glycerol + phosphate</text>
        <dbReference type="Rhea" id="RHEA:27429"/>
        <dbReference type="ChEBI" id="CHEBI:15377"/>
        <dbReference type="ChEBI" id="CHEBI:17815"/>
        <dbReference type="ChEBI" id="CHEBI:43474"/>
        <dbReference type="ChEBI" id="CHEBI:58608"/>
        <dbReference type="EC" id="3.1.3.4"/>
    </reaction>
    <physiologicalReaction direction="left-to-right" evidence="1">
        <dbReference type="Rhea" id="RHEA:27430"/>
    </physiologicalReaction>
</comment>
<feature type="region of interest" description="Disordered" evidence="6">
    <location>
        <begin position="500"/>
        <end position="539"/>
    </location>
</feature>
<dbReference type="InterPro" id="IPR036412">
    <property type="entry name" value="HAD-like_sf"/>
</dbReference>
<dbReference type="InterPro" id="IPR031703">
    <property type="entry name" value="Lipin_mid"/>
</dbReference>
<dbReference type="GO" id="GO:0005634">
    <property type="term" value="C:nucleus"/>
    <property type="evidence" value="ECO:0007669"/>
    <property type="project" value="TreeGrafter"/>
</dbReference>
<dbReference type="GO" id="GO:0045944">
    <property type="term" value="P:positive regulation of transcription by RNA polymerase II"/>
    <property type="evidence" value="ECO:0007669"/>
    <property type="project" value="TreeGrafter"/>
</dbReference>
<feature type="region of interest" description="Disordered" evidence="6">
    <location>
        <begin position="264"/>
        <end position="283"/>
    </location>
</feature>
<dbReference type="SMART" id="SM00775">
    <property type="entry name" value="LNS2"/>
    <property type="match status" value="1"/>
</dbReference>
<dbReference type="AlphaFoldDB" id="A0A7R9EN56"/>
<dbReference type="EMBL" id="OD564438">
    <property type="protein sequence ID" value="CAD7438323.1"/>
    <property type="molecule type" value="Genomic_DNA"/>
</dbReference>
<gene>
    <name evidence="8" type="ORF">TBIB3V08_LOCUS917</name>
</gene>
<feature type="compositionally biased region" description="Acidic residues" evidence="6">
    <location>
        <begin position="509"/>
        <end position="522"/>
    </location>
</feature>
<evidence type="ECO:0000313" key="8">
    <source>
        <dbReference type="EMBL" id="CAD7438323.1"/>
    </source>
</evidence>
<dbReference type="InterPro" id="IPR026058">
    <property type="entry name" value="LIPIN"/>
</dbReference>
<dbReference type="Pfam" id="PF08235">
    <property type="entry name" value="LNS2"/>
    <property type="match status" value="1"/>
</dbReference>
<dbReference type="InterPro" id="IPR031315">
    <property type="entry name" value="LNS2/PITP"/>
</dbReference>
<dbReference type="Pfam" id="PF16876">
    <property type="entry name" value="Lipin_mid"/>
    <property type="match status" value="1"/>
</dbReference>
<dbReference type="PANTHER" id="PTHR12181:SF12">
    <property type="entry name" value="PHOSPHATIDATE PHOSPHATASE"/>
    <property type="match status" value="1"/>
</dbReference>
<dbReference type="EC" id="3.1.3.4" evidence="4"/>
<dbReference type="InterPro" id="IPR023214">
    <property type="entry name" value="HAD_sf"/>
</dbReference>
<evidence type="ECO:0000256" key="5">
    <source>
        <dbReference type="ARBA" id="ARBA00022801"/>
    </source>
</evidence>
<dbReference type="GO" id="GO:0032869">
    <property type="term" value="P:cellular response to insulin stimulus"/>
    <property type="evidence" value="ECO:0007669"/>
    <property type="project" value="TreeGrafter"/>
</dbReference>
<dbReference type="GO" id="GO:0009062">
    <property type="term" value="P:fatty acid catabolic process"/>
    <property type="evidence" value="ECO:0007669"/>
    <property type="project" value="TreeGrafter"/>
</dbReference>
<comment type="similarity">
    <text evidence="3">Belongs to the lipin family.</text>
</comment>
<name>A0A7R9EN56_9NEOP</name>
<feature type="region of interest" description="Disordered" evidence="6">
    <location>
        <begin position="360"/>
        <end position="379"/>
    </location>
</feature>
<dbReference type="GO" id="GO:0019432">
    <property type="term" value="P:triglyceride biosynthetic process"/>
    <property type="evidence" value="ECO:0007669"/>
    <property type="project" value="TreeGrafter"/>
</dbReference>
<evidence type="ECO:0000256" key="2">
    <source>
        <dbReference type="ARBA" id="ARBA00001946"/>
    </source>
</evidence>
<dbReference type="InterPro" id="IPR007651">
    <property type="entry name" value="Lipin_N"/>
</dbReference>
<evidence type="ECO:0000256" key="4">
    <source>
        <dbReference type="ARBA" id="ARBA00012638"/>
    </source>
</evidence>
<evidence type="ECO:0000256" key="1">
    <source>
        <dbReference type="ARBA" id="ARBA00001180"/>
    </source>
</evidence>
<dbReference type="PANTHER" id="PTHR12181">
    <property type="entry name" value="LIPIN"/>
    <property type="match status" value="1"/>
</dbReference>
<organism evidence="8">
    <name type="scientific">Timema bartmani</name>
    <dbReference type="NCBI Taxonomy" id="61472"/>
    <lineage>
        <taxon>Eukaryota</taxon>
        <taxon>Metazoa</taxon>
        <taxon>Ecdysozoa</taxon>
        <taxon>Arthropoda</taxon>
        <taxon>Hexapoda</taxon>
        <taxon>Insecta</taxon>
        <taxon>Pterygota</taxon>
        <taxon>Neoptera</taxon>
        <taxon>Polyneoptera</taxon>
        <taxon>Phasmatodea</taxon>
        <taxon>Timematodea</taxon>
        <taxon>Timematoidea</taxon>
        <taxon>Timematidae</taxon>
        <taxon>Timema</taxon>
    </lineage>
</organism>
<proteinExistence type="inferred from homology"/>
<comment type="cofactor">
    <cofactor evidence="2">
        <name>Mg(2+)</name>
        <dbReference type="ChEBI" id="CHEBI:18420"/>
    </cofactor>
</comment>
<reference evidence="8" key="1">
    <citation type="submission" date="2020-11" db="EMBL/GenBank/DDBJ databases">
        <authorList>
            <person name="Tran Van P."/>
        </authorList>
    </citation>
    <scope>NUCLEOTIDE SEQUENCE</scope>
</reference>
<dbReference type="Gene3D" id="3.40.50.1000">
    <property type="entry name" value="HAD superfamily/HAD-like"/>
    <property type="match status" value="1"/>
</dbReference>
<dbReference type="GO" id="GO:0008195">
    <property type="term" value="F:phosphatidate phosphatase activity"/>
    <property type="evidence" value="ECO:0007669"/>
    <property type="project" value="UniProtKB-EC"/>
</dbReference>
<dbReference type="GO" id="GO:0003713">
    <property type="term" value="F:transcription coactivator activity"/>
    <property type="evidence" value="ECO:0007669"/>
    <property type="project" value="TreeGrafter"/>
</dbReference>
<sequence length="1035" mass="116959">MYTTVIGKLINNVKDFYKEINTATLTGAIDVVVVEQPDGSFKCSPFHVRFGKLGVLRSREKVVDMEINGEPLDIHMKLGESGEAFFVEEISAEDLASGQVVPPHMACSPIPDESYLPAYRPGYTDLSSVEGDWRNTCPEVCQNLNYEGLELSNNQDSVDILYKHSEDDVNTTKETDFSSKPLITTSNNFSAEVVNQTVSKPNIDFRPISDIAVELCDEKNLVDEKKNALKNGSSKEEAGKSYVITGAKRKRRKKGLLKKKLEQEKNLSNSNRHLEQMKGSESKNVFPQAQYTKDEAEQIFNLDVNTINTSLKEIVHADNFNSSDCVIQEICTVFDNNEEFSRMQQSSTDADFHFFSDTEVTPGCNPSNSRPSSPFQSDTEIEVQRTSVSEQQEISNKLAEQSWRWGELPTPLPRPVLGAHSLRNSTNMKSQEIHDQEKNDEEQRSLLSGMFSFMKKTKRIRHNPESEGIYLDDLNASDMDPEVAALYFPTSYRAQVNQLASSELKPGDEGENDEVRDDDGDNESGNGSSLPQSPHSVEGAVCGSKSLNDFEDFKKIWPVDLAMSLCGGLDQHSFPSDENFQKHQLTYDDLERNPGLLEMPELVVRLNGKYLKWQLAAPQVVTMLLFQKPLSQEVVENFMIKNLPPESPSGKDAVSETVSRRGYSSWFSWRRVAEPTKTEQSDMKNKDNPDEIINSFGEEKSELLVQRPTSLPQPVGGEYSRDEMIIQSVTHSMLEISPLKNESKDGYSGSESSDESDSVRILALKMPRERSSYYVHTGQYRKTLRLSSKQIEVLNLKEGPNEVTFSVTTAYQGTTRCKCHIYKWRYDDKIVISDIDGTITKSDVLGHLFAIVGKDWVQNGVAQLFTKIKNNGYKLLYLSARAIGQAHITREYLRSIRQNDLTLPEGPLLLSPTSLVNAFHREVIEKKPQDFKIPCLKDIKALFPTEIGLNPFYAGYGNRVTDVFTYREVGIPIFRIFTINTQGELKHEFTKTFQSSYSNMTTIVDQIFPPPVEQMCEDYSDFAYWRDPIPDIEIS</sequence>
<dbReference type="SUPFAM" id="SSF56784">
    <property type="entry name" value="HAD-like"/>
    <property type="match status" value="1"/>
</dbReference>
<feature type="domain" description="LNS2/PITP" evidence="7">
    <location>
        <begin position="830"/>
        <end position="988"/>
    </location>
</feature>
<dbReference type="Pfam" id="PF04571">
    <property type="entry name" value="Lipin_N"/>
    <property type="match status" value="1"/>
</dbReference>
<accession>A0A7R9EN56</accession>
<keyword evidence="5" id="KW-0378">Hydrolase</keyword>
<feature type="compositionally biased region" description="Polar residues" evidence="6">
    <location>
        <begin position="364"/>
        <end position="379"/>
    </location>
</feature>
<feature type="compositionally biased region" description="Basic and acidic residues" evidence="6">
    <location>
        <begin position="272"/>
        <end position="281"/>
    </location>
</feature>
<evidence type="ECO:0000256" key="3">
    <source>
        <dbReference type="ARBA" id="ARBA00005476"/>
    </source>
</evidence>
<evidence type="ECO:0000256" key="6">
    <source>
        <dbReference type="SAM" id="MobiDB-lite"/>
    </source>
</evidence>
<evidence type="ECO:0000259" key="7">
    <source>
        <dbReference type="SMART" id="SM00775"/>
    </source>
</evidence>
<protein>
    <recommendedName>
        <fullName evidence="4">phosphatidate phosphatase</fullName>
        <ecNumber evidence="4">3.1.3.4</ecNumber>
    </recommendedName>
</protein>